<dbReference type="EMBL" id="CP019437">
    <property type="protein sequence ID" value="AQS46535.1"/>
    <property type="molecule type" value="Genomic_DNA"/>
</dbReference>
<feature type="region of interest" description="Disordered" evidence="1">
    <location>
        <begin position="12"/>
        <end position="59"/>
    </location>
</feature>
<evidence type="ECO:0000256" key="1">
    <source>
        <dbReference type="SAM" id="MobiDB-lite"/>
    </source>
</evidence>
<sequence length="59" mass="6454">MKSKGKFALASLIKNQSRPLRDRALVRRSTTPLPSRLARPRPRSTPGGASARDPLCPSQ</sequence>
<evidence type="ECO:0000313" key="3">
    <source>
        <dbReference type="Proteomes" id="UP000185622"/>
    </source>
</evidence>
<reference evidence="2 3" key="1">
    <citation type="submission" date="2017-01" db="EMBL/GenBank/DDBJ databases">
        <title>The complete genome sequence of a sulfur-oxidizing marine bacterium Thioclava sp. 25B10_4T.</title>
        <authorList>
            <person name="Liu Y."/>
            <person name="Lai Q."/>
            <person name="Shao Z."/>
        </authorList>
    </citation>
    <scope>NUCLEOTIDE SEQUENCE [LARGE SCALE GENOMIC DNA]</scope>
    <source>
        <strain evidence="2 3">25B10_4</strain>
    </source>
</reference>
<keyword evidence="3" id="KW-1185">Reference proteome</keyword>
<name>A0ABM6ICU8_9RHOB</name>
<organism evidence="2 3">
    <name type="scientific">Thioclava nitratireducens</name>
    <dbReference type="NCBI Taxonomy" id="1915078"/>
    <lineage>
        <taxon>Bacteria</taxon>
        <taxon>Pseudomonadati</taxon>
        <taxon>Pseudomonadota</taxon>
        <taxon>Alphaproteobacteria</taxon>
        <taxon>Rhodobacterales</taxon>
        <taxon>Paracoccaceae</taxon>
        <taxon>Thioclava</taxon>
    </lineage>
</organism>
<proteinExistence type="predicted"/>
<accession>A0ABM6ICU8</accession>
<protein>
    <submittedName>
        <fullName evidence="2">Uncharacterized protein</fullName>
    </submittedName>
</protein>
<evidence type="ECO:0000313" key="2">
    <source>
        <dbReference type="EMBL" id="AQS46535.1"/>
    </source>
</evidence>
<gene>
    <name evidence="2" type="ORF">BMG03_01010</name>
</gene>
<dbReference type="Proteomes" id="UP000185622">
    <property type="component" value="Chromosome"/>
</dbReference>